<feature type="active site" evidence="7">
    <location>
        <position position="35"/>
    </location>
</feature>
<evidence type="ECO:0000259" key="9">
    <source>
        <dbReference type="Pfam" id="PF10502"/>
    </source>
</evidence>
<evidence type="ECO:0000256" key="2">
    <source>
        <dbReference type="ARBA" id="ARBA00004401"/>
    </source>
</evidence>
<feature type="active site" evidence="7">
    <location>
        <position position="82"/>
    </location>
</feature>
<dbReference type="InterPro" id="IPR019758">
    <property type="entry name" value="Pept_S26A_signal_pept_1_CS"/>
</dbReference>
<keyword evidence="6 8" id="KW-0378">Hydrolase</keyword>
<dbReference type="NCBIfam" id="TIGR02227">
    <property type="entry name" value="sigpep_I_bact"/>
    <property type="match status" value="1"/>
</dbReference>
<dbReference type="SUPFAM" id="SSF51306">
    <property type="entry name" value="LexA/Signal peptidase"/>
    <property type="match status" value="1"/>
</dbReference>
<dbReference type="GO" id="GO:0006465">
    <property type="term" value="P:signal peptide processing"/>
    <property type="evidence" value="ECO:0007669"/>
    <property type="project" value="InterPro"/>
</dbReference>
<dbReference type="InterPro" id="IPR036286">
    <property type="entry name" value="LexA/Signal_pep-like_sf"/>
</dbReference>
<dbReference type="Pfam" id="PF10502">
    <property type="entry name" value="Peptidase_S26"/>
    <property type="match status" value="1"/>
</dbReference>
<feature type="transmembrane region" description="Helical" evidence="8">
    <location>
        <begin position="12"/>
        <end position="30"/>
    </location>
</feature>
<keyword evidence="11" id="KW-1185">Reference proteome</keyword>
<comment type="catalytic activity">
    <reaction evidence="1 8">
        <text>Cleavage of hydrophobic, N-terminal signal or leader sequences from secreted and periplasmic proteins.</text>
        <dbReference type="EC" id="3.4.21.89"/>
    </reaction>
</comment>
<dbReference type="EC" id="3.4.21.89" evidence="4 8"/>
<dbReference type="InterPro" id="IPR000223">
    <property type="entry name" value="Pept_S26A_signal_pept_1"/>
</dbReference>
<protein>
    <recommendedName>
        <fullName evidence="4 8">Signal peptidase I</fullName>
        <ecNumber evidence="4 8">3.4.21.89</ecNumber>
    </recommendedName>
</protein>
<keyword evidence="5 8" id="KW-0645">Protease</keyword>
<evidence type="ECO:0000256" key="8">
    <source>
        <dbReference type="RuleBase" id="RU362042"/>
    </source>
</evidence>
<keyword evidence="8" id="KW-0472">Membrane</keyword>
<dbReference type="CDD" id="cd06530">
    <property type="entry name" value="S26_SPase_I"/>
    <property type="match status" value="1"/>
</dbReference>
<dbReference type="KEGG" id="hprf:HLPR_04040"/>
<evidence type="ECO:0000313" key="11">
    <source>
        <dbReference type="Proteomes" id="UP001321786"/>
    </source>
</evidence>
<dbReference type="EMBL" id="AP028654">
    <property type="protein sequence ID" value="BEP28073.1"/>
    <property type="molecule type" value="Genomic_DNA"/>
</dbReference>
<sequence>MKKEIFDFLKTIIIAGVIAILITFILKPTLVKGNSMNPTLDSNNYLVIEKTFSFINNIKNDDIIVFKTDLLNIDGSRKDLIKRVIGIPNDRIEIKNGNVYINKKKEDVFFNKDVNTSGDIKLTVPKDKFFVLGDNRANSLDSRSEEVGLIDKKSIEGKVIVRLFPFNRIGRVK</sequence>
<dbReference type="PRINTS" id="PR00727">
    <property type="entry name" value="LEADERPTASE"/>
</dbReference>
<dbReference type="GO" id="GO:0004252">
    <property type="term" value="F:serine-type endopeptidase activity"/>
    <property type="evidence" value="ECO:0007669"/>
    <property type="project" value="InterPro"/>
</dbReference>
<dbReference type="PANTHER" id="PTHR43390">
    <property type="entry name" value="SIGNAL PEPTIDASE I"/>
    <property type="match status" value="1"/>
</dbReference>
<evidence type="ECO:0000313" key="10">
    <source>
        <dbReference type="EMBL" id="BEP28073.1"/>
    </source>
</evidence>
<name>A0AAU9E1C3_9FIRM</name>
<feature type="domain" description="Peptidase S26" evidence="9">
    <location>
        <begin position="7"/>
        <end position="163"/>
    </location>
</feature>
<dbReference type="GO" id="GO:0009003">
    <property type="term" value="F:signal peptidase activity"/>
    <property type="evidence" value="ECO:0007669"/>
    <property type="project" value="UniProtKB-EC"/>
</dbReference>
<keyword evidence="8" id="KW-0812">Transmembrane</keyword>
<dbReference type="GO" id="GO:0005886">
    <property type="term" value="C:plasma membrane"/>
    <property type="evidence" value="ECO:0007669"/>
    <property type="project" value="UniProtKB-SubCell"/>
</dbReference>
<accession>A0AAU9E1C3</accession>
<evidence type="ECO:0000256" key="4">
    <source>
        <dbReference type="ARBA" id="ARBA00013208"/>
    </source>
</evidence>
<dbReference type="PANTHER" id="PTHR43390:SF1">
    <property type="entry name" value="CHLOROPLAST PROCESSING PEPTIDASE"/>
    <property type="match status" value="1"/>
</dbReference>
<dbReference type="PROSITE" id="PS00761">
    <property type="entry name" value="SPASE_I_3"/>
    <property type="match status" value="1"/>
</dbReference>
<evidence type="ECO:0000256" key="5">
    <source>
        <dbReference type="ARBA" id="ARBA00022670"/>
    </source>
</evidence>
<proteinExistence type="inferred from homology"/>
<keyword evidence="8" id="KW-1133">Transmembrane helix</keyword>
<comment type="similarity">
    <text evidence="3 8">Belongs to the peptidase S26 family.</text>
</comment>
<organism evidence="10 11">
    <name type="scientific">Helicovermis profundi</name>
    <dbReference type="NCBI Taxonomy" id="3065157"/>
    <lineage>
        <taxon>Bacteria</taxon>
        <taxon>Bacillati</taxon>
        <taxon>Bacillota</taxon>
        <taxon>Clostridia</taxon>
        <taxon>Helicovermis</taxon>
    </lineage>
</organism>
<dbReference type="Proteomes" id="UP001321786">
    <property type="component" value="Chromosome"/>
</dbReference>
<gene>
    <name evidence="10" type="primary">lepB_2</name>
    <name evidence="10" type="ORF">HLPR_04040</name>
</gene>
<dbReference type="AlphaFoldDB" id="A0AAU9E1C3"/>
<dbReference type="PROSITE" id="PS00501">
    <property type="entry name" value="SPASE_I_1"/>
    <property type="match status" value="1"/>
</dbReference>
<dbReference type="Gene3D" id="2.10.109.10">
    <property type="entry name" value="Umud Fragment, subunit A"/>
    <property type="match status" value="1"/>
</dbReference>
<dbReference type="InterPro" id="IPR019756">
    <property type="entry name" value="Pept_S26A_signal_pept_1_Ser-AS"/>
</dbReference>
<evidence type="ECO:0000256" key="6">
    <source>
        <dbReference type="ARBA" id="ARBA00022801"/>
    </source>
</evidence>
<dbReference type="InterPro" id="IPR019533">
    <property type="entry name" value="Peptidase_S26"/>
</dbReference>
<evidence type="ECO:0000256" key="3">
    <source>
        <dbReference type="ARBA" id="ARBA00009370"/>
    </source>
</evidence>
<reference evidence="10 11" key="1">
    <citation type="submission" date="2023-08" db="EMBL/GenBank/DDBJ databases">
        <title>Helicovermis profunda gen. nov., sp. nov., a novel mesophilic, fermentative bacterium within the Bacillota from a deep-sea hydrothermal vent chimney.</title>
        <authorList>
            <person name="Miyazaki U."/>
            <person name="Mizutani D."/>
            <person name="Hashimoto Y."/>
            <person name="Tame A."/>
            <person name="Sawayama S."/>
            <person name="Miyazaki J."/>
            <person name="Takai K."/>
            <person name="Nakagawa S."/>
        </authorList>
    </citation>
    <scope>NUCLEOTIDE SEQUENCE [LARGE SCALE GENOMIC DNA]</scope>
    <source>
        <strain evidence="10 11">S502</strain>
    </source>
</reference>
<evidence type="ECO:0000256" key="1">
    <source>
        <dbReference type="ARBA" id="ARBA00000677"/>
    </source>
</evidence>
<evidence type="ECO:0000256" key="7">
    <source>
        <dbReference type="PIRSR" id="PIRSR600223-1"/>
    </source>
</evidence>
<dbReference type="RefSeq" id="WP_338536420.1">
    <property type="nucleotide sequence ID" value="NZ_AP028654.1"/>
</dbReference>
<comment type="subcellular location">
    <subcellularLocation>
        <location evidence="2">Cell membrane</location>
        <topology evidence="2">Single-pass type II membrane protein</topology>
    </subcellularLocation>
    <subcellularLocation>
        <location evidence="8">Membrane</location>
        <topology evidence="8">Single-pass type II membrane protein</topology>
    </subcellularLocation>
</comment>